<proteinExistence type="predicted"/>
<feature type="region of interest" description="Disordered" evidence="1">
    <location>
        <begin position="136"/>
        <end position="198"/>
    </location>
</feature>
<dbReference type="EMBL" id="JABMIG020000003">
    <property type="protein sequence ID" value="KAL3805282.1"/>
    <property type="molecule type" value="Genomic_DNA"/>
</dbReference>
<feature type="compositionally biased region" description="Basic and acidic residues" evidence="1">
    <location>
        <begin position="72"/>
        <end position="91"/>
    </location>
</feature>
<comment type="caution">
    <text evidence="2">The sequence shown here is derived from an EMBL/GenBank/DDBJ whole genome shotgun (WGS) entry which is preliminary data.</text>
</comment>
<evidence type="ECO:0000313" key="2">
    <source>
        <dbReference type="EMBL" id="KAL3805282.1"/>
    </source>
</evidence>
<feature type="region of interest" description="Disordered" evidence="1">
    <location>
        <begin position="226"/>
        <end position="245"/>
    </location>
</feature>
<dbReference type="Proteomes" id="UP001516023">
    <property type="component" value="Unassembled WGS sequence"/>
</dbReference>
<evidence type="ECO:0000256" key="1">
    <source>
        <dbReference type="SAM" id="MobiDB-lite"/>
    </source>
</evidence>
<keyword evidence="3" id="KW-1185">Reference proteome</keyword>
<reference evidence="2 3" key="1">
    <citation type="journal article" date="2020" name="G3 (Bethesda)">
        <title>Improved Reference Genome for Cyclotella cryptica CCMP332, a Model for Cell Wall Morphogenesis, Salinity Adaptation, and Lipid Production in Diatoms (Bacillariophyta).</title>
        <authorList>
            <person name="Roberts W.R."/>
            <person name="Downey K.M."/>
            <person name="Ruck E.C."/>
            <person name="Traller J.C."/>
            <person name="Alverson A.J."/>
        </authorList>
    </citation>
    <scope>NUCLEOTIDE SEQUENCE [LARGE SCALE GENOMIC DNA]</scope>
    <source>
        <strain evidence="2 3">CCMP332</strain>
    </source>
</reference>
<accession>A0ABD3QZ16</accession>
<sequence>MYRDVSHPSRSRCASPPPLLSPDDQPVSQAPPPVKVDQEAIRRCMRGTKTIDELWADIRNSPHYYKICPRSEQGKAHAEEKKVEARKQEHGLSHVTNKFKFGNSGRETYYSSVLGCDYSYPLSEFLKNRHARRVSAGEDTSSSKSNSKSWKFDPPTFKFKSGQDQDEEEEQKPPEPEQPQEQSKKRPNEDDTEWIQSPFCGDRYRKKDVDLLVAFADKYIKSECESTAKRRRLEQNGLDVNDESG</sequence>
<name>A0ABD3QZ16_9STRA</name>
<evidence type="ECO:0000313" key="3">
    <source>
        <dbReference type="Proteomes" id="UP001516023"/>
    </source>
</evidence>
<feature type="region of interest" description="Disordered" evidence="1">
    <location>
        <begin position="70"/>
        <end position="91"/>
    </location>
</feature>
<organism evidence="2 3">
    <name type="scientific">Cyclotella cryptica</name>
    <dbReference type="NCBI Taxonomy" id="29204"/>
    <lineage>
        <taxon>Eukaryota</taxon>
        <taxon>Sar</taxon>
        <taxon>Stramenopiles</taxon>
        <taxon>Ochrophyta</taxon>
        <taxon>Bacillariophyta</taxon>
        <taxon>Coscinodiscophyceae</taxon>
        <taxon>Thalassiosirophycidae</taxon>
        <taxon>Stephanodiscales</taxon>
        <taxon>Stephanodiscaceae</taxon>
        <taxon>Cyclotella</taxon>
    </lineage>
</organism>
<protein>
    <submittedName>
        <fullName evidence="2">Uncharacterized protein</fullName>
    </submittedName>
</protein>
<feature type="region of interest" description="Disordered" evidence="1">
    <location>
        <begin position="1"/>
        <end position="36"/>
    </location>
</feature>
<gene>
    <name evidence="2" type="ORF">HJC23_008989</name>
</gene>
<dbReference type="AlphaFoldDB" id="A0ABD3QZ16"/>